<dbReference type="GO" id="GO:0005524">
    <property type="term" value="F:ATP binding"/>
    <property type="evidence" value="ECO:0007669"/>
    <property type="project" value="UniProtKB-KW"/>
</dbReference>
<keyword evidence="1" id="KW-0067">ATP-binding</keyword>
<proteinExistence type="predicted"/>
<comment type="caution">
    <text evidence="1">The sequence shown here is derived from an EMBL/GenBank/DDBJ whole genome shotgun (WGS) entry which is preliminary data.</text>
</comment>
<dbReference type="AlphaFoldDB" id="A0A5J4PZU9"/>
<feature type="non-terminal residue" evidence="1">
    <location>
        <position position="24"/>
    </location>
</feature>
<protein>
    <submittedName>
        <fullName evidence="1">ATP-dependent Clp protease ATP-binding subunit ClpC</fullName>
    </submittedName>
</protein>
<keyword evidence="1" id="KW-0547">Nucleotide-binding</keyword>
<dbReference type="GO" id="GO:0006508">
    <property type="term" value="P:proteolysis"/>
    <property type="evidence" value="ECO:0007669"/>
    <property type="project" value="UniProtKB-KW"/>
</dbReference>
<dbReference type="EMBL" id="SNRY01005730">
    <property type="protein sequence ID" value="KAA6314249.1"/>
    <property type="molecule type" value="Genomic_DNA"/>
</dbReference>
<name>A0A5J4PZU9_9ZZZZ</name>
<accession>A0A5J4PZU9</accession>
<reference evidence="1" key="1">
    <citation type="submission" date="2019-03" db="EMBL/GenBank/DDBJ databases">
        <title>Single cell metagenomics reveals metabolic interactions within the superorganism composed of flagellate Streblomastix strix and complex community of Bacteroidetes bacteria on its surface.</title>
        <authorList>
            <person name="Treitli S.C."/>
            <person name="Kolisko M."/>
            <person name="Husnik F."/>
            <person name="Keeling P."/>
            <person name="Hampl V."/>
        </authorList>
    </citation>
    <scope>NUCLEOTIDE SEQUENCE</scope>
    <source>
        <strain evidence="1">STM</strain>
    </source>
</reference>
<sequence>MISQFSQKVSEILIYSKEEANRLR</sequence>
<dbReference type="GO" id="GO:0008233">
    <property type="term" value="F:peptidase activity"/>
    <property type="evidence" value="ECO:0007669"/>
    <property type="project" value="UniProtKB-KW"/>
</dbReference>
<organism evidence="1">
    <name type="scientific">termite gut metagenome</name>
    <dbReference type="NCBI Taxonomy" id="433724"/>
    <lineage>
        <taxon>unclassified sequences</taxon>
        <taxon>metagenomes</taxon>
        <taxon>organismal metagenomes</taxon>
    </lineage>
</organism>
<gene>
    <name evidence="1" type="ORF">EZS27_035108</name>
</gene>
<keyword evidence="1" id="KW-0645">Protease</keyword>
<keyword evidence="1" id="KW-0378">Hydrolase</keyword>
<evidence type="ECO:0000313" key="1">
    <source>
        <dbReference type="EMBL" id="KAA6314249.1"/>
    </source>
</evidence>